<dbReference type="EMBL" id="OZ035828">
    <property type="protein sequence ID" value="CAL1607941.1"/>
    <property type="molecule type" value="Genomic_DNA"/>
</dbReference>
<evidence type="ECO:0000256" key="3">
    <source>
        <dbReference type="PROSITE-ProRule" id="PRU00221"/>
    </source>
</evidence>
<feature type="repeat" description="WD" evidence="3">
    <location>
        <begin position="10"/>
        <end position="51"/>
    </location>
</feature>
<dbReference type="PANTHER" id="PTHR19845">
    <property type="entry name" value="KATANIN P80 SUBUNIT"/>
    <property type="match status" value="1"/>
</dbReference>
<dbReference type="InterPro" id="IPR019775">
    <property type="entry name" value="WD40_repeat_CS"/>
</dbReference>
<proteinExistence type="predicted"/>
<protein>
    <recommendedName>
        <fullName evidence="7">Katanin p80 WD40 repeat-containing subunit B1 homolog</fullName>
    </recommendedName>
</protein>
<dbReference type="Gene3D" id="2.130.10.10">
    <property type="entry name" value="YVTN repeat-like/Quinoprotein amine dehydrogenase"/>
    <property type="match status" value="1"/>
</dbReference>
<gene>
    <name evidence="5" type="ORF">KC01_LOCUS34946</name>
</gene>
<dbReference type="InterPro" id="IPR001680">
    <property type="entry name" value="WD40_rpt"/>
</dbReference>
<evidence type="ECO:0000313" key="6">
    <source>
        <dbReference type="Proteomes" id="UP001497482"/>
    </source>
</evidence>
<dbReference type="InterPro" id="IPR015943">
    <property type="entry name" value="WD40/YVTN_repeat-like_dom_sf"/>
</dbReference>
<dbReference type="InterPro" id="IPR036322">
    <property type="entry name" value="WD40_repeat_dom_sf"/>
</dbReference>
<feature type="region of interest" description="Disordered" evidence="4">
    <location>
        <begin position="202"/>
        <end position="222"/>
    </location>
</feature>
<dbReference type="Pfam" id="PF00400">
    <property type="entry name" value="WD40"/>
    <property type="match status" value="2"/>
</dbReference>
<accession>A0AAV2M3U3</accession>
<keyword evidence="6" id="KW-1185">Reference proteome</keyword>
<feature type="region of interest" description="Disordered" evidence="4">
    <location>
        <begin position="157"/>
        <end position="187"/>
    </location>
</feature>
<dbReference type="SUPFAM" id="SSF50978">
    <property type="entry name" value="WD40 repeat-like"/>
    <property type="match status" value="1"/>
</dbReference>
<dbReference type="AlphaFoldDB" id="A0AAV2M3U3"/>
<evidence type="ECO:0000256" key="2">
    <source>
        <dbReference type="ARBA" id="ARBA00022737"/>
    </source>
</evidence>
<dbReference type="GO" id="GO:0008352">
    <property type="term" value="C:katanin complex"/>
    <property type="evidence" value="ECO:0007669"/>
    <property type="project" value="TreeGrafter"/>
</dbReference>
<keyword evidence="1 3" id="KW-0853">WD repeat</keyword>
<evidence type="ECO:0000256" key="4">
    <source>
        <dbReference type="SAM" id="MobiDB-lite"/>
    </source>
</evidence>
<dbReference type="PROSITE" id="PS50294">
    <property type="entry name" value="WD_REPEATS_REGION"/>
    <property type="match status" value="1"/>
</dbReference>
<sequence length="284" mass="31007">MGSGKVITEFKSHTGAVNTVQFHPSENLLASGSADRTVKLWNLVNFTMVGSLKGDTSAVRCVFFSPDGSCLYSGSSDTLRVFGWEPDRCFDVVSVGWSKVSDLSICNRQLIGASHQLSTVSTFVVDLTRVKRNGRDVLQDIILDDRLLSVPPRVKPFFDRRSPEGERRSPSEDEGDEKVSSAEIHNADDYKAIFQPRNVIPRRPPKFPEPFPAPPEDDSVLGISSKMKGIAPFAEKQQVSPIAQSTPVQRVEPTVVCAKRVPPPAEPPTAWPPPAPSAPSASQK</sequence>
<evidence type="ECO:0000313" key="5">
    <source>
        <dbReference type="EMBL" id="CAL1607941.1"/>
    </source>
</evidence>
<dbReference type="FunFam" id="2.130.10.10:FF:001778">
    <property type="entry name" value="Katanin p80 WD40 repeat-containing subunit B1"/>
    <property type="match status" value="1"/>
</dbReference>
<feature type="compositionally biased region" description="Pro residues" evidence="4">
    <location>
        <begin position="261"/>
        <end position="277"/>
    </location>
</feature>
<dbReference type="PANTHER" id="PTHR19845:SF0">
    <property type="entry name" value="KATANIN P80 WD40 REPEAT-CONTAINING SUBUNIT B1"/>
    <property type="match status" value="1"/>
</dbReference>
<dbReference type="Proteomes" id="UP001497482">
    <property type="component" value="Chromosome 6"/>
</dbReference>
<feature type="region of interest" description="Disordered" evidence="4">
    <location>
        <begin position="259"/>
        <end position="284"/>
    </location>
</feature>
<dbReference type="SMART" id="SM00320">
    <property type="entry name" value="WD40"/>
    <property type="match status" value="2"/>
</dbReference>
<organism evidence="5 6">
    <name type="scientific">Knipowitschia caucasica</name>
    <name type="common">Caucasian dwarf goby</name>
    <name type="synonym">Pomatoschistus caucasicus</name>
    <dbReference type="NCBI Taxonomy" id="637954"/>
    <lineage>
        <taxon>Eukaryota</taxon>
        <taxon>Metazoa</taxon>
        <taxon>Chordata</taxon>
        <taxon>Craniata</taxon>
        <taxon>Vertebrata</taxon>
        <taxon>Euteleostomi</taxon>
        <taxon>Actinopterygii</taxon>
        <taxon>Neopterygii</taxon>
        <taxon>Teleostei</taxon>
        <taxon>Neoteleostei</taxon>
        <taxon>Acanthomorphata</taxon>
        <taxon>Gobiaria</taxon>
        <taxon>Gobiiformes</taxon>
        <taxon>Gobioidei</taxon>
        <taxon>Gobiidae</taxon>
        <taxon>Gobiinae</taxon>
        <taxon>Knipowitschia</taxon>
    </lineage>
</organism>
<dbReference type="PROSITE" id="PS50082">
    <property type="entry name" value="WD_REPEATS_2"/>
    <property type="match status" value="1"/>
</dbReference>
<keyword evidence="2" id="KW-0677">Repeat</keyword>
<reference evidence="5 6" key="1">
    <citation type="submission" date="2024-04" db="EMBL/GenBank/DDBJ databases">
        <authorList>
            <person name="Waldvogel A.-M."/>
            <person name="Schoenle A."/>
        </authorList>
    </citation>
    <scope>NUCLEOTIDE SEQUENCE [LARGE SCALE GENOMIC DNA]</scope>
</reference>
<evidence type="ECO:0000256" key="1">
    <source>
        <dbReference type="ARBA" id="ARBA00022574"/>
    </source>
</evidence>
<dbReference type="GO" id="GO:0007019">
    <property type="term" value="P:microtubule depolymerization"/>
    <property type="evidence" value="ECO:0007669"/>
    <property type="project" value="TreeGrafter"/>
</dbReference>
<name>A0AAV2M3U3_KNICA</name>
<evidence type="ECO:0008006" key="7">
    <source>
        <dbReference type="Google" id="ProtNLM"/>
    </source>
</evidence>
<dbReference type="PROSITE" id="PS00678">
    <property type="entry name" value="WD_REPEATS_1"/>
    <property type="match status" value="1"/>
</dbReference>